<comment type="subcellular location">
    <subcellularLocation>
        <location evidence="1">Nucleus</location>
    </subcellularLocation>
</comment>
<dbReference type="InterPro" id="IPR019787">
    <property type="entry name" value="Znf_PHD-finger"/>
</dbReference>
<evidence type="ECO:0000256" key="7">
    <source>
        <dbReference type="ARBA" id="ARBA00023015"/>
    </source>
</evidence>
<feature type="compositionally biased region" description="Polar residues" evidence="11">
    <location>
        <begin position="263"/>
        <end position="272"/>
    </location>
</feature>
<dbReference type="Pfam" id="PF01424">
    <property type="entry name" value="R3H"/>
    <property type="match status" value="1"/>
</dbReference>
<dbReference type="CDD" id="cd06008">
    <property type="entry name" value="NF-X1-zinc-finger"/>
    <property type="match status" value="7"/>
</dbReference>
<feature type="compositionally biased region" description="Basic and acidic residues" evidence="11">
    <location>
        <begin position="158"/>
        <end position="169"/>
    </location>
</feature>
<dbReference type="PhylomeDB" id="A0A0D2UM40"/>
<feature type="compositionally biased region" description="Low complexity" evidence="11">
    <location>
        <begin position="211"/>
        <end position="224"/>
    </location>
</feature>
<dbReference type="PANTHER" id="PTHR12360">
    <property type="entry name" value="NUCLEAR TRANSCRIPTION FACTOR, X-BOX BINDING 1 NFX1"/>
    <property type="match status" value="1"/>
</dbReference>
<feature type="domain" description="R3H" evidence="14">
    <location>
        <begin position="1140"/>
        <end position="1204"/>
    </location>
</feature>
<evidence type="ECO:0000256" key="3">
    <source>
        <dbReference type="ARBA" id="ARBA00022723"/>
    </source>
</evidence>
<feature type="compositionally biased region" description="Low complexity" evidence="11">
    <location>
        <begin position="64"/>
        <end position="83"/>
    </location>
</feature>
<reference evidence="16" key="1">
    <citation type="submission" date="2011-02" db="EMBL/GenBank/DDBJ databases">
        <title>The Genome Sequence of Capsaspora owczarzaki ATCC 30864.</title>
        <authorList>
            <person name="Russ C."/>
            <person name="Cuomo C."/>
            <person name="Burger G."/>
            <person name="Gray M.W."/>
            <person name="Holland P.W.H."/>
            <person name="King N."/>
            <person name="Lang F.B.F."/>
            <person name="Roger A.J."/>
            <person name="Ruiz-Trillo I."/>
            <person name="Young S.K."/>
            <person name="Zeng Q."/>
            <person name="Gargeya S."/>
            <person name="Alvarado L."/>
            <person name="Berlin A."/>
            <person name="Chapman S.B."/>
            <person name="Chen Z."/>
            <person name="Freedman E."/>
            <person name="Gellesch M."/>
            <person name="Goldberg J."/>
            <person name="Griggs A."/>
            <person name="Gujja S."/>
            <person name="Heilman E."/>
            <person name="Heiman D."/>
            <person name="Howarth C."/>
            <person name="Mehta T."/>
            <person name="Neiman D."/>
            <person name="Pearson M."/>
            <person name="Roberts A."/>
            <person name="Saif S."/>
            <person name="Shea T."/>
            <person name="Shenoy N."/>
            <person name="Sisk P."/>
            <person name="Stolte C."/>
            <person name="Sykes S."/>
            <person name="White J."/>
            <person name="Yandava C."/>
            <person name="Haas B."/>
            <person name="Nusbaum C."/>
            <person name="Birren B."/>
        </authorList>
    </citation>
    <scope>NUCLEOTIDE SEQUENCE</scope>
    <source>
        <strain evidence="16">ATCC 30864</strain>
    </source>
</reference>
<dbReference type="PROSITE" id="PS51061">
    <property type="entry name" value="R3H"/>
    <property type="match status" value="1"/>
</dbReference>
<dbReference type="eggNOG" id="KOG1952">
    <property type="taxonomic scope" value="Eukaryota"/>
</dbReference>
<comment type="similarity">
    <text evidence="2">Belongs to the NFX1 family.</text>
</comment>
<evidence type="ECO:0000256" key="4">
    <source>
        <dbReference type="ARBA" id="ARBA00022737"/>
    </source>
</evidence>
<feature type="region of interest" description="Disordered" evidence="11">
    <location>
        <begin position="1"/>
        <end position="343"/>
    </location>
</feature>
<feature type="compositionally biased region" description="Low complexity" evidence="11">
    <location>
        <begin position="1298"/>
        <end position="1337"/>
    </location>
</feature>
<keyword evidence="3" id="KW-0479">Metal-binding</keyword>
<protein>
    <submittedName>
        <fullName evidence="15">Transcriptional repressor NF-X1</fullName>
    </submittedName>
</protein>
<evidence type="ECO:0000256" key="6">
    <source>
        <dbReference type="ARBA" id="ARBA00022833"/>
    </source>
</evidence>
<feature type="compositionally biased region" description="Polar residues" evidence="11">
    <location>
        <begin position="1277"/>
        <end position="1289"/>
    </location>
</feature>
<dbReference type="GO" id="GO:0000977">
    <property type="term" value="F:RNA polymerase II transcription regulatory region sequence-specific DNA binding"/>
    <property type="evidence" value="ECO:0007669"/>
    <property type="project" value="TreeGrafter"/>
</dbReference>
<evidence type="ECO:0000256" key="5">
    <source>
        <dbReference type="ARBA" id="ARBA00022771"/>
    </source>
</evidence>
<dbReference type="PANTHER" id="PTHR12360:SF12">
    <property type="entry name" value="TRANSCRIPTIONAL REPRESSOR NF-X1"/>
    <property type="match status" value="1"/>
</dbReference>
<keyword evidence="6" id="KW-0862">Zinc</keyword>
<feature type="domain" description="RING-type" evidence="13">
    <location>
        <begin position="364"/>
        <end position="421"/>
    </location>
</feature>
<evidence type="ECO:0000313" key="15">
    <source>
        <dbReference type="EMBL" id="KJE96131.1"/>
    </source>
</evidence>
<dbReference type="FunCoup" id="A0A0D2UM40">
    <property type="interactions" value="626"/>
</dbReference>
<keyword evidence="5 10" id="KW-0863">Zinc-finger</keyword>
<dbReference type="InterPro" id="IPR034078">
    <property type="entry name" value="NFX1_fam"/>
</dbReference>
<feature type="compositionally biased region" description="Low complexity" evidence="11">
    <location>
        <begin position="300"/>
        <end position="328"/>
    </location>
</feature>
<feature type="compositionally biased region" description="Polar residues" evidence="11">
    <location>
        <begin position="85"/>
        <end position="95"/>
    </location>
</feature>
<evidence type="ECO:0000256" key="10">
    <source>
        <dbReference type="PROSITE-ProRule" id="PRU00175"/>
    </source>
</evidence>
<feature type="compositionally biased region" description="Low complexity" evidence="11">
    <location>
        <begin position="96"/>
        <end position="114"/>
    </location>
</feature>
<accession>A0A0D2UM40</accession>
<sequence>MLDPTAAPFEPSSSSSSSVSLGRQSPSAANHSSTSATSTSTTGSSSSSSSAQQQQRRGPRQPRQPRASQAIASSDAAAPSDADGTGTNARSAGTNTQAAARPQQQQRPRKTTTTGAPQPMSSSGFVSQPDQSSVPDAAVGSDNASQQASSQAPASSAGRDRTRDRDRRRGSPKPNANVNAQANAPSSTTTEDGSTSTPADSDMVNAAAAPTSRQQQSRNTNSRQRNPRRDISEVSAEHQPPVTSSESIAAPTPQRVKERGQSRKTLASQSPGAQGDAPASSSGRNRRSNTSSPAAQQPHSTNSNTNNNNLPSTEDSTTATTTTESQTAPRINTPRSAAGRRIPKNVTELTADLISQLRDNSYECMVCCDRITRKQPVYSCSNCYAVFHIACLKKWASSAASTSSSGGSNANAAGWRCPGCQHVSERDQLTYTCFCAKVRNPDWNPHHTPHSCGEVCSKSRRGTSCPHPCPLLCHPGPCSPCTVMLTKKCHCGKSSLRVRCGDPTASLACEQTCDRFQSCGRHTCQQRCHDGPCPPCDHSETQRCYCGAHTRIVACGTGEPDFAQRLRTPSEGAPSEANVIDGPAFYSCASVCGSLLDCKQHECRRTCHAGPCADCPLTPARVTTCPCTKTPIDVLQQKQSGGATARRSCLDPVPVCGKTCGKQLPCARFDTTGKGSHRCTLPCHEGPCSPCPSSVRMVCRCKMSDRTVPCAELAAFGREQRHIALASGEITAEQAESMDAEDADHERLGETLTQLAFRCDRVCRALRHCKRHNCGIRCCTTGERKNAPDASGVHICKLVCGKKLQCGLHKCEEVCHPGHCAPCMQSTFDEVACECGKTVLFPPIRCGTSLPPCPYPCTREHGCSHPVLHTCHRDVKCPPCVTLTPKMCMGGHELRKSVPCHIQDVSCGRACERTLSCGQHTCQLTCHKDACQQFDTPLQPDELRACTRPCGRPRLMCEHACATPCHPGQPCPETPCRELVRITCKCNTRQQMVPCGLGAGVPGSMEATRGMSLVDFALAQRSLKQPDQQAIPLRVRSHEQVLECDGECALVERNRRLAEALGIEHANLTSVPILPGTNSSSHELGAALSGEAANTNGLTMDAASYYQAGSAAPQQTRPAGVSGGAVSYSAFLFDAAKKTPAFITSLEETLHQFIMRDTATRSRSLQVLNAHFRRVVHELCEHYRVKTFSLDEEPNRNPVLTKTPLSHVPAILLSEAARAYNPDTMGPITGDVWIRFGGGAGAGAAPQISLRTDSFGSFAVRAPMATFPVQQQQQQQSPPVTSTGSSDVWNSGGGWDDSPAASTPVAATSASSSEAPASPAVTAAPAESTDSAAAPEDWMARTE</sequence>
<dbReference type="InParanoid" id="A0A0D2UM40"/>
<evidence type="ECO:0000256" key="8">
    <source>
        <dbReference type="ARBA" id="ARBA00023163"/>
    </source>
</evidence>
<dbReference type="InterPro" id="IPR001374">
    <property type="entry name" value="R3H_dom"/>
</dbReference>
<name>A0A0D2UM40_CAPO3</name>
<evidence type="ECO:0000259" key="13">
    <source>
        <dbReference type="PROSITE" id="PS50089"/>
    </source>
</evidence>
<keyword evidence="8" id="KW-0804">Transcription</keyword>
<dbReference type="SUPFAM" id="SSF82708">
    <property type="entry name" value="R3H domain"/>
    <property type="match status" value="1"/>
</dbReference>
<dbReference type="InterPro" id="IPR036867">
    <property type="entry name" value="R3H_dom_sf"/>
</dbReference>
<keyword evidence="4" id="KW-0677">Repeat</keyword>
<gene>
    <name evidence="15" type="ORF">CAOG_006498</name>
</gene>
<dbReference type="PROSITE" id="PS50089">
    <property type="entry name" value="ZF_RING_2"/>
    <property type="match status" value="1"/>
</dbReference>
<dbReference type="GO" id="GO:0005634">
    <property type="term" value="C:nucleus"/>
    <property type="evidence" value="ECO:0007669"/>
    <property type="project" value="UniProtKB-SubCell"/>
</dbReference>
<dbReference type="SMART" id="SM00438">
    <property type="entry name" value="ZnF_NFX"/>
    <property type="match status" value="8"/>
</dbReference>
<evidence type="ECO:0000256" key="11">
    <source>
        <dbReference type="SAM" id="MobiDB-lite"/>
    </source>
</evidence>
<keyword evidence="9" id="KW-0539">Nucleus</keyword>
<dbReference type="GO" id="GO:0008270">
    <property type="term" value="F:zinc ion binding"/>
    <property type="evidence" value="ECO:0007669"/>
    <property type="project" value="UniProtKB-KW"/>
</dbReference>
<dbReference type="InterPro" id="IPR000967">
    <property type="entry name" value="Znf_NFX1"/>
</dbReference>
<dbReference type="EMBL" id="KE346370">
    <property type="protein sequence ID" value="KJE96131.1"/>
    <property type="molecule type" value="Genomic_DNA"/>
</dbReference>
<keyword evidence="7" id="KW-0805">Transcription regulation</keyword>
<dbReference type="InterPro" id="IPR001841">
    <property type="entry name" value="Znf_RING"/>
</dbReference>
<dbReference type="STRING" id="595528.A0A0D2UM40"/>
<feature type="compositionally biased region" description="Low complexity" evidence="11">
    <location>
        <begin position="144"/>
        <end position="157"/>
    </location>
</feature>
<feature type="compositionally biased region" description="Low complexity" evidence="11">
    <location>
        <begin position="12"/>
        <end position="56"/>
    </location>
</feature>
<evidence type="ECO:0000256" key="2">
    <source>
        <dbReference type="ARBA" id="ARBA00007269"/>
    </source>
</evidence>
<dbReference type="PROSITE" id="PS50016">
    <property type="entry name" value="ZF_PHD_2"/>
    <property type="match status" value="1"/>
</dbReference>
<keyword evidence="16" id="KW-1185">Reference proteome</keyword>
<organism evidence="15 16">
    <name type="scientific">Capsaspora owczarzaki (strain ATCC 30864)</name>
    <dbReference type="NCBI Taxonomy" id="595528"/>
    <lineage>
        <taxon>Eukaryota</taxon>
        <taxon>Filasterea</taxon>
        <taxon>Capsaspora</taxon>
    </lineage>
</organism>
<evidence type="ECO:0000256" key="1">
    <source>
        <dbReference type="ARBA" id="ARBA00004123"/>
    </source>
</evidence>
<dbReference type="GO" id="GO:0000122">
    <property type="term" value="P:negative regulation of transcription by RNA polymerase II"/>
    <property type="evidence" value="ECO:0007669"/>
    <property type="project" value="TreeGrafter"/>
</dbReference>
<evidence type="ECO:0000259" key="14">
    <source>
        <dbReference type="PROSITE" id="PS51061"/>
    </source>
</evidence>
<evidence type="ECO:0000259" key="12">
    <source>
        <dbReference type="PROSITE" id="PS50016"/>
    </source>
</evidence>
<feature type="region of interest" description="Disordered" evidence="11">
    <location>
        <begin position="1268"/>
        <end position="1343"/>
    </location>
</feature>
<dbReference type="SMART" id="SM00393">
    <property type="entry name" value="R3H"/>
    <property type="match status" value="1"/>
</dbReference>
<feature type="compositionally biased region" description="Polar residues" evidence="11">
    <location>
        <begin position="115"/>
        <end position="134"/>
    </location>
</feature>
<dbReference type="GO" id="GO:0000981">
    <property type="term" value="F:DNA-binding transcription factor activity, RNA polymerase II-specific"/>
    <property type="evidence" value="ECO:0007669"/>
    <property type="project" value="TreeGrafter"/>
</dbReference>
<proteinExistence type="inferred from homology"/>
<dbReference type="Proteomes" id="UP000008743">
    <property type="component" value="Unassembled WGS sequence"/>
</dbReference>
<feature type="compositionally biased region" description="Basic and acidic residues" evidence="11">
    <location>
        <begin position="227"/>
        <end position="236"/>
    </location>
</feature>
<evidence type="ECO:0000313" key="16">
    <source>
        <dbReference type="Proteomes" id="UP000008743"/>
    </source>
</evidence>
<dbReference type="Pfam" id="PF01422">
    <property type="entry name" value="zf-NF-X1"/>
    <property type="match status" value="6"/>
</dbReference>
<feature type="domain" description="PHD-type" evidence="12">
    <location>
        <begin position="361"/>
        <end position="423"/>
    </location>
</feature>
<feature type="compositionally biased region" description="Low complexity" evidence="11">
    <location>
        <begin position="175"/>
        <end position="197"/>
    </location>
</feature>
<dbReference type="Gene3D" id="3.30.1370.50">
    <property type="entry name" value="R3H-like domain"/>
    <property type="match status" value="1"/>
</dbReference>
<dbReference type="RefSeq" id="XP_004345247.2">
    <property type="nucleotide sequence ID" value="XM_004345197.2"/>
</dbReference>
<evidence type="ECO:0000256" key="9">
    <source>
        <dbReference type="ARBA" id="ARBA00023242"/>
    </source>
</evidence>
<feature type="compositionally biased region" description="Low complexity" evidence="11">
    <location>
        <begin position="280"/>
        <end position="292"/>
    </location>
</feature>
<dbReference type="OrthoDB" id="6512771at2759"/>